<sequence>MKNETLLPTDDLKKYGIINEDNTFSKKLTADDVTKFMKGYTIVADNDKKRATFQLVDDNTRLKVIFLERDKKISEIIDSSKDQVQYSDIESKYDVNDGKNSAQLNWIKSAFVFDKETNKVVEFDLIKNATQLTAIIADKKDIIESSRYKTELFKLKEFLQEKIDKYPEIAKEITNDINIVSKEINTVNAISPDSKQINKEGKNDIQLNVNDSDLYEDANRRREEEKQEEDKENPKSRGFRR</sequence>
<feature type="compositionally biased region" description="Basic and acidic residues" evidence="1">
    <location>
        <begin position="217"/>
        <end position="235"/>
    </location>
</feature>
<gene>
    <name evidence="2" type="ORF">NBC122_02725</name>
</gene>
<dbReference type="AlphaFoldDB" id="A0A4P6ZI51"/>
<dbReference type="EMBL" id="CP037954">
    <property type="protein sequence ID" value="QBO59526.1"/>
    <property type="molecule type" value="Genomic_DNA"/>
</dbReference>
<evidence type="ECO:0008006" key="4">
    <source>
        <dbReference type="Google" id="ProtNLM"/>
    </source>
</evidence>
<keyword evidence="3" id="KW-1185">Reference proteome</keyword>
<dbReference type="RefSeq" id="WP_133440859.1">
    <property type="nucleotide sequence ID" value="NZ_CP037954.1"/>
</dbReference>
<protein>
    <recommendedName>
        <fullName evidence="4">DUF3945 domain-containing protein</fullName>
    </recommendedName>
</protein>
<organism evidence="2 3">
    <name type="scientific">Chryseobacterium salivictor</name>
    <dbReference type="NCBI Taxonomy" id="2547600"/>
    <lineage>
        <taxon>Bacteria</taxon>
        <taxon>Pseudomonadati</taxon>
        <taxon>Bacteroidota</taxon>
        <taxon>Flavobacteriia</taxon>
        <taxon>Flavobacteriales</taxon>
        <taxon>Weeksellaceae</taxon>
        <taxon>Chryseobacterium group</taxon>
        <taxon>Chryseobacterium</taxon>
    </lineage>
</organism>
<dbReference type="KEGG" id="csal:NBC122_02725"/>
<reference evidence="2 3" key="1">
    <citation type="submission" date="2019-03" db="EMBL/GenBank/DDBJ databases">
        <authorList>
            <person name="Kim H."/>
            <person name="Yu S.-M."/>
        </authorList>
    </citation>
    <scope>NUCLEOTIDE SEQUENCE [LARGE SCALE GENOMIC DNA]</scope>
    <source>
        <strain evidence="2 3">NBC122</strain>
    </source>
</reference>
<name>A0A4P6ZI51_9FLAO</name>
<dbReference type="OrthoDB" id="1270335at2"/>
<accession>A0A4P6ZI51</accession>
<dbReference type="Proteomes" id="UP000294419">
    <property type="component" value="Chromosome"/>
</dbReference>
<evidence type="ECO:0000313" key="3">
    <source>
        <dbReference type="Proteomes" id="UP000294419"/>
    </source>
</evidence>
<evidence type="ECO:0000256" key="1">
    <source>
        <dbReference type="SAM" id="MobiDB-lite"/>
    </source>
</evidence>
<feature type="region of interest" description="Disordered" evidence="1">
    <location>
        <begin position="194"/>
        <end position="241"/>
    </location>
</feature>
<proteinExistence type="predicted"/>
<evidence type="ECO:0000313" key="2">
    <source>
        <dbReference type="EMBL" id="QBO59526.1"/>
    </source>
</evidence>